<feature type="transmembrane region" description="Helical" evidence="1">
    <location>
        <begin position="20"/>
        <end position="40"/>
    </location>
</feature>
<evidence type="ECO:0000313" key="2">
    <source>
        <dbReference type="EMBL" id="JAH10109.1"/>
    </source>
</evidence>
<organism evidence="2">
    <name type="scientific">Anguilla anguilla</name>
    <name type="common">European freshwater eel</name>
    <name type="synonym">Muraena anguilla</name>
    <dbReference type="NCBI Taxonomy" id="7936"/>
    <lineage>
        <taxon>Eukaryota</taxon>
        <taxon>Metazoa</taxon>
        <taxon>Chordata</taxon>
        <taxon>Craniata</taxon>
        <taxon>Vertebrata</taxon>
        <taxon>Euteleostomi</taxon>
        <taxon>Actinopterygii</taxon>
        <taxon>Neopterygii</taxon>
        <taxon>Teleostei</taxon>
        <taxon>Anguilliformes</taxon>
        <taxon>Anguillidae</taxon>
        <taxon>Anguilla</taxon>
    </lineage>
</organism>
<name>A0A0E9Q030_ANGAN</name>
<sequence length="41" mass="4429">MMNTDNILTALLKCSLANQIVSVCIIMAYIADIAIASLEFP</sequence>
<accession>A0A0E9Q030</accession>
<dbReference type="EMBL" id="GBXM01098468">
    <property type="protein sequence ID" value="JAH10109.1"/>
    <property type="molecule type" value="Transcribed_RNA"/>
</dbReference>
<keyword evidence="1" id="KW-0472">Membrane</keyword>
<reference evidence="2" key="1">
    <citation type="submission" date="2014-11" db="EMBL/GenBank/DDBJ databases">
        <authorList>
            <person name="Amaro Gonzalez C."/>
        </authorList>
    </citation>
    <scope>NUCLEOTIDE SEQUENCE</scope>
</reference>
<dbReference type="AlphaFoldDB" id="A0A0E9Q030"/>
<reference evidence="2" key="2">
    <citation type="journal article" date="2015" name="Fish Shellfish Immunol.">
        <title>Early steps in the European eel (Anguilla anguilla)-Vibrio vulnificus interaction in the gills: Role of the RtxA13 toxin.</title>
        <authorList>
            <person name="Callol A."/>
            <person name="Pajuelo D."/>
            <person name="Ebbesson L."/>
            <person name="Teles M."/>
            <person name="MacKenzie S."/>
            <person name="Amaro C."/>
        </authorList>
    </citation>
    <scope>NUCLEOTIDE SEQUENCE</scope>
</reference>
<evidence type="ECO:0000256" key="1">
    <source>
        <dbReference type="SAM" id="Phobius"/>
    </source>
</evidence>
<protein>
    <submittedName>
        <fullName evidence="2">Uncharacterized protein</fullName>
    </submittedName>
</protein>
<keyword evidence="1" id="KW-0812">Transmembrane</keyword>
<proteinExistence type="predicted"/>
<keyword evidence="1" id="KW-1133">Transmembrane helix</keyword>